<reference evidence="1" key="2">
    <citation type="submission" date="2025-09" db="UniProtKB">
        <authorList>
            <consortium name="EnsemblPlants"/>
        </authorList>
    </citation>
    <scope>IDENTIFICATION</scope>
</reference>
<evidence type="ECO:0000313" key="1">
    <source>
        <dbReference type="EnsemblPlants" id="AVESA.00010b.r2.5CG0919180.1.CDS.1"/>
    </source>
</evidence>
<reference evidence="1" key="1">
    <citation type="submission" date="2021-05" db="EMBL/GenBank/DDBJ databases">
        <authorList>
            <person name="Scholz U."/>
            <person name="Mascher M."/>
            <person name="Fiebig A."/>
        </authorList>
    </citation>
    <scope>NUCLEOTIDE SEQUENCE [LARGE SCALE GENOMIC DNA]</scope>
</reference>
<evidence type="ECO:0000313" key="2">
    <source>
        <dbReference type="Proteomes" id="UP001732700"/>
    </source>
</evidence>
<dbReference type="Proteomes" id="UP001732700">
    <property type="component" value="Chromosome 5C"/>
</dbReference>
<dbReference type="EnsemblPlants" id="AVESA.00010b.r2.5CG0919180.1">
    <property type="protein sequence ID" value="AVESA.00010b.r2.5CG0919180.1.CDS.1"/>
    <property type="gene ID" value="AVESA.00010b.r2.5CG0919180"/>
</dbReference>
<keyword evidence="2" id="KW-1185">Reference proteome</keyword>
<name>A0ACD5Y6L7_AVESA</name>
<protein>
    <submittedName>
        <fullName evidence="1">Uncharacterized protein</fullName>
    </submittedName>
</protein>
<proteinExistence type="predicted"/>
<accession>A0ACD5Y6L7</accession>
<organism evidence="1 2">
    <name type="scientific">Avena sativa</name>
    <name type="common">Oat</name>
    <dbReference type="NCBI Taxonomy" id="4498"/>
    <lineage>
        <taxon>Eukaryota</taxon>
        <taxon>Viridiplantae</taxon>
        <taxon>Streptophyta</taxon>
        <taxon>Embryophyta</taxon>
        <taxon>Tracheophyta</taxon>
        <taxon>Spermatophyta</taxon>
        <taxon>Magnoliopsida</taxon>
        <taxon>Liliopsida</taxon>
        <taxon>Poales</taxon>
        <taxon>Poaceae</taxon>
        <taxon>BOP clade</taxon>
        <taxon>Pooideae</taxon>
        <taxon>Poodae</taxon>
        <taxon>Poeae</taxon>
        <taxon>Poeae Chloroplast Group 1 (Aveneae type)</taxon>
        <taxon>Aveninae</taxon>
        <taxon>Avena</taxon>
    </lineage>
</organism>
<sequence>MAAIAARLVLAFLLAAACVLSASAVDSTLTLHNLCPFTVYPLVTANRGLPAIFDNTVSLNANGRGLVSIPFPPTFWAGRVVARTDCTSPADCETGLAPPETVVQLVVHSPEAGPAADLATYSVSLAEGFNVGAMVSPQRIGGGQCPALGCPVNLNDDCPADQRVVGKDGGVVACKGDQGYFKQRCPLTRVNDGDREPVLQNCFAPGELKIVFCQTAM</sequence>